<dbReference type="AlphaFoldDB" id="A0A8S4QW14"/>
<dbReference type="EMBL" id="CAKXAJ010020241">
    <property type="protein sequence ID" value="CAH2220904.1"/>
    <property type="molecule type" value="Genomic_DNA"/>
</dbReference>
<evidence type="ECO:0000313" key="3">
    <source>
        <dbReference type="Proteomes" id="UP000838756"/>
    </source>
</evidence>
<dbReference type="Proteomes" id="UP000838756">
    <property type="component" value="Unassembled WGS sequence"/>
</dbReference>
<dbReference type="OrthoDB" id="2250022at2759"/>
<evidence type="ECO:0000313" key="2">
    <source>
        <dbReference type="EMBL" id="CAH2220904.1"/>
    </source>
</evidence>
<dbReference type="GO" id="GO:0003676">
    <property type="term" value="F:nucleic acid binding"/>
    <property type="evidence" value="ECO:0007669"/>
    <property type="project" value="InterPro"/>
</dbReference>
<feature type="non-terminal residue" evidence="2">
    <location>
        <position position="1"/>
    </location>
</feature>
<protein>
    <submittedName>
        <fullName evidence="2">Jg13460 protein</fullName>
    </submittedName>
</protein>
<organism evidence="2 3">
    <name type="scientific">Pararge aegeria aegeria</name>
    <dbReference type="NCBI Taxonomy" id="348720"/>
    <lineage>
        <taxon>Eukaryota</taxon>
        <taxon>Metazoa</taxon>
        <taxon>Ecdysozoa</taxon>
        <taxon>Arthropoda</taxon>
        <taxon>Hexapoda</taxon>
        <taxon>Insecta</taxon>
        <taxon>Pterygota</taxon>
        <taxon>Neoptera</taxon>
        <taxon>Endopterygota</taxon>
        <taxon>Lepidoptera</taxon>
        <taxon>Glossata</taxon>
        <taxon>Ditrysia</taxon>
        <taxon>Papilionoidea</taxon>
        <taxon>Nymphalidae</taxon>
        <taxon>Satyrinae</taxon>
        <taxon>Satyrini</taxon>
        <taxon>Parargina</taxon>
        <taxon>Pararge</taxon>
    </lineage>
</organism>
<proteinExistence type="predicted"/>
<dbReference type="Gene3D" id="3.30.420.10">
    <property type="entry name" value="Ribonuclease H-like superfamily/Ribonuclease H"/>
    <property type="match status" value="1"/>
</dbReference>
<dbReference type="InterPro" id="IPR036397">
    <property type="entry name" value="RNaseH_sf"/>
</dbReference>
<reference evidence="2" key="1">
    <citation type="submission" date="2022-03" db="EMBL/GenBank/DDBJ databases">
        <authorList>
            <person name="Lindestad O."/>
        </authorList>
    </citation>
    <scope>NUCLEOTIDE SEQUENCE</scope>
</reference>
<comment type="caution">
    <text evidence="2">The sequence shown here is derived from an EMBL/GenBank/DDBJ whole genome shotgun (WGS) entry which is preliminary data.</text>
</comment>
<gene>
    <name evidence="2" type="primary">jg13460</name>
    <name evidence="2" type="ORF">PAEG_LOCUS6654</name>
</gene>
<feature type="region of interest" description="Disordered" evidence="1">
    <location>
        <begin position="1"/>
        <end position="20"/>
    </location>
</feature>
<accession>A0A8S4QW14</accession>
<sequence>MTLSEVKLMSTSPSSPKVGSTTFTGGKNIILPQLLFKDKVDNSSSLWVPKISDKPNNIKPLALQIHYNDCGEAIGYEHPYETELS</sequence>
<name>A0A8S4QW14_9NEOP</name>
<evidence type="ECO:0000256" key="1">
    <source>
        <dbReference type="SAM" id="MobiDB-lite"/>
    </source>
</evidence>
<keyword evidence="3" id="KW-1185">Reference proteome</keyword>